<dbReference type="InterPro" id="IPR036770">
    <property type="entry name" value="Ankyrin_rpt-contain_sf"/>
</dbReference>
<feature type="signal peptide" evidence="4">
    <location>
        <begin position="1"/>
        <end position="29"/>
    </location>
</feature>
<accession>A0A507B9F8</accession>
<dbReference type="SUPFAM" id="SSF48403">
    <property type="entry name" value="Ankyrin repeat"/>
    <property type="match status" value="1"/>
</dbReference>
<dbReference type="SUPFAM" id="SSF53474">
    <property type="entry name" value="alpha/beta-Hydrolases"/>
    <property type="match status" value="1"/>
</dbReference>
<dbReference type="SUPFAM" id="SSF52540">
    <property type="entry name" value="P-loop containing nucleoside triphosphate hydrolases"/>
    <property type="match status" value="1"/>
</dbReference>
<dbReference type="Gene3D" id="3.40.50.300">
    <property type="entry name" value="P-loop containing nucleotide triphosphate hydrolases"/>
    <property type="match status" value="1"/>
</dbReference>
<keyword evidence="7" id="KW-1185">Reference proteome</keyword>
<dbReference type="GeneID" id="41967870"/>
<evidence type="ECO:0000313" key="7">
    <source>
        <dbReference type="Proteomes" id="UP000319257"/>
    </source>
</evidence>
<evidence type="ECO:0000259" key="5">
    <source>
        <dbReference type="Pfam" id="PF24883"/>
    </source>
</evidence>
<dbReference type="Pfam" id="PF24883">
    <property type="entry name" value="NPHP3_N"/>
    <property type="match status" value="1"/>
</dbReference>
<evidence type="ECO:0000256" key="1">
    <source>
        <dbReference type="ARBA" id="ARBA00022737"/>
    </source>
</evidence>
<dbReference type="PROSITE" id="PS50088">
    <property type="entry name" value="ANK_REPEAT"/>
    <property type="match status" value="4"/>
</dbReference>
<dbReference type="RefSeq" id="XP_030995740.1">
    <property type="nucleotide sequence ID" value="XM_031138625.1"/>
</dbReference>
<dbReference type="InterPro" id="IPR029058">
    <property type="entry name" value="AB_hydrolase_fold"/>
</dbReference>
<dbReference type="Pfam" id="PF12796">
    <property type="entry name" value="Ank_2"/>
    <property type="match status" value="2"/>
</dbReference>
<gene>
    <name evidence="6" type="ORF">E0L32_000423</name>
</gene>
<dbReference type="PROSITE" id="PS50297">
    <property type="entry name" value="ANK_REP_REGION"/>
    <property type="match status" value="4"/>
</dbReference>
<dbReference type="AlphaFoldDB" id="A0A507B9F8"/>
<dbReference type="InterPro" id="IPR056884">
    <property type="entry name" value="NPHP3-like_N"/>
</dbReference>
<evidence type="ECO:0000256" key="2">
    <source>
        <dbReference type="PROSITE-ProRule" id="PRU00023"/>
    </source>
</evidence>
<feature type="compositionally biased region" description="Basic and acidic residues" evidence="3">
    <location>
        <begin position="55"/>
        <end position="65"/>
    </location>
</feature>
<feature type="region of interest" description="Disordered" evidence="3">
    <location>
        <begin position="30"/>
        <end position="102"/>
    </location>
</feature>
<keyword evidence="2" id="KW-0040">ANK repeat</keyword>
<evidence type="ECO:0000256" key="3">
    <source>
        <dbReference type="SAM" id="MobiDB-lite"/>
    </source>
</evidence>
<dbReference type="PANTHER" id="PTHR10039:SF5">
    <property type="entry name" value="NACHT DOMAIN-CONTAINING PROTEIN"/>
    <property type="match status" value="1"/>
</dbReference>
<proteinExistence type="predicted"/>
<feature type="repeat" description="ANK" evidence="2">
    <location>
        <begin position="1054"/>
        <end position="1086"/>
    </location>
</feature>
<dbReference type="Gene3D" id="3.40.50.1820">
    <property type="entry name" value="alpha/beta hydrolase"/>
    <property type="match status" value="1"/>
</dbReference>
<dbReference type="EMBL" id="SKBQ01000002">
    <property type="protein sequence ID" value="TPX14029.1"/>
    <property type="molecule type" value="Genomic_DNA"/>
</dbReference>
<dbReference type="InterPro" id="IPR002110">
    <property type="entry name" value="Ankyrin_rpt"/>
</dbReference>
<feature type="chain" id="PRO_5021506917" description="Nephrocystin 3-like N-terminal domain-containing protein" evidence="4">
    <location>
        <begin position="30"/>
        <end position="1198"/>
    </location>
</feature>
<evidence type="ECO:0000313" key="6">
    <source>
        <dbReference type="EMBL" id="TPX14029.1"/>
    </source>
</evidence>
<feature type="repeat" description="ANK" evidence="2">
    <location>
        <begin position="1120"/>
        <end position="1152"/>
    </location>
</feature>
<dbReference type="InterPro" id="IPR027417">
    <property type="entry name" value="P-loop_NTPase"/>
</dbReference>
<dbReference type="InParanoid" id="A0A507B9F8"/>
<sequence>MRGSFGLVLPVLVAAVTICLSLWLHRSFAHPPPTSRRPVPQPELELPQDESVQSSEERQDVRPDHANPPSESKLQSEGPPHGPDTPSQGPDATPPLPPAKRGLTLRVRGVPLDWDIHRLQSFLAGQDPSIGPTIRSLALEVHGRSQTATATLQNSPAEHFRLIPLPESPNQSAQPQSLWLDDEFIDVTTLYAPPSQNHKVDIIAISGLGGHAFGSFKERNGDHMWLRDALPHHIDQGDSKPCTRVIIYGYKSSLPQSQSFQNLQDLATSFRASLLQLVSAATPKPIIFIAHSLGGLIVKQTLIALSKSTKDDDQKLLRAVYGIVFFGVPHDGMDISSLIPIVEDGPNRFLLESIGNINSAILSTQQQEFHKALGREGESEIICFYETRKSPTAVQIDGKWKMEGPPAVLVTKSSATHCRPWEDGLEHICAVDRTHSDMVKFRSQDSEYEKARILISGLARRALSVQLPTLSKSARDCLRSLDFPEIDKRSLDIDRNTKGTCQWLLKHKTYNDWAACHRGLLWIRGKPGSGKSTLLKYALKKVTETPKVESRTLVLSFFFHGRGTELQRTSFGFFRSLLCQILRQVPDVLSDLVDKFESRVREKGEPGEKWQWHANELWEFFESSLPAILQTRSIWLFVDALDEAGEHTARDLVQRFKSLLEQLPSTRLLFRICFACREYPILEGNCKMTINPGNENREDISTYVQARLSSSKRLGASTIPVLITNRADGVFMWARLVVDEILRLDSCGETLKKIEKKISSTLPDLDDVYRGFLQDLEDKPASLKLIQWICFAIRPLSLDELRWAMVIDPKCPHRSLQQCRDDDDYQVDNDSMERKLNHLSHGLVEVVSSSDMHFIQFIHQSVRDYFVNKGLATLTASLNPAETKLSVSDMVGTAHHELSRTCICYLDMEEISRSPINDHEVLISEFPLLHYATTSWIGHAVESDAKGISQDYLLDYFAWPSSTLLQLWASIYNVLEGYSWDCPKEKTLLIHVVSRYQLLGPLQVILQKSQDDINIDAEDASGRTPLSWAAENGHEAVIKLLLEKDAAVDIADEYGRTPLSWAVRNGHEAVVNLLLEKDAVVNITDPIGRTPLSWAARNGHEAVVNLLLEKDAVVNITDPIGRTPLSWAAEKGHKAVVNLLLEKDAVVNITDLIGRTPLSWAAENGHEAVVKLLESHIGGRIPSTSMMPHSDSTNLMAE</sequence>
<protein>
    <recommendedName>
        <fullName evidence="5">Nephrocystin 3-like N-terminal domain-containing protein</fullName>
    </recommendedName>
</protein>
<keyword evidence="1" id="KW-0677">Repeat</keyword>
<dbReference type="Gene3D" id="1.25.40.20">
    <property type="entry name" value="Ankyrin repeat-containing domain"/>
    <property type="match status" value="2"/>
</dbReference>
<evidence type="ECO:0000256" key="4">
    <source>
        <dbReference type="SAM" id="SignalP"/>
    </source>
</evidence>
<name>A0A507B9F8_9PEZI</name>
<dbReference type="Proteomes" id="UP000319257">
    <property type="component" value="Unassembled WGS sequence"/>
</dbReference>
<feature type="domain" description="Nephrocystin 3-like N-terminal" evidence="5">
    <location>
        <begin position="499"/>
        <end position="677"/>
    </location>
</feature>
<dbReference type="STRING" id="1093900.A0A507B9F8"/>
<dbReference type="SMART" id="SM00248">
    <property type="entry name" value="ANK"/>
    <property type="match status" value="5"/>
</dbReference>
<feature type="repeat" description="ANK" evidence="2">
    <location>
        <begin position="1021"/>
        <end position="1053"/>
    </location>
</feature>
<keyword evidence="4" id="KW-0732">Signal</keyword>
<comment type="caution">
    <text evidence="6">The sequence shown here is derived from an EMBL/GenBank/DDBJ whole genome shotgun (WGS) entry which is preliminary data.</text>
</comment>
<dbReference type="OrthoDB" id="4897745at2759"/>
<organism evidence="6 7">
    <name type="scientific">Thyridium curvatum</name>
    <dbReference type="NCBI Taxonomy" id="1093900"/>
    <lineage>
        <taxon>Eukaryota</taxon>
        <taxon>Fungi</taxon>
        <taxon>Dikarya</taxon>
        <taxon>Ascomycota</taxon>
        <taxon>Pezizomycotina</taxon>
        <taxon>Sordariomycetes</taxon>
        <taxon>Sordariomycetidae</taxon>
        <taxon>Thyridiales</taxon>
        <taxon>Thyridiaceae</taxon>
        <taxon>Thyridium</taxon>
    </lineage>
</organism>
<feature type="repeat" description="ANK" evidence="2">
    <location>
        <begin position="1087"/>
        <end position="1119"/>
    </location>
</feature>
<feature type="compositionally biased region" description="Pro residues" evidence="3">
    <location>
        <begin position="30"/>
        <end position="41"/>
    </location>
</feature>
<reference evidence="6 7" key="1">
    <citation type="submission" date="2019-06" db="EMBL/GenBank/DDBJ databases">
        <title>Draft genome sequence of the filamentous fungus Phialemoniopsis curvata isolated from diesel fuel.</title>
        <authorList>
            <person name="Varaljay V.A."/>
            <person name="Lyon W.J."/>
            <person name="Crouch A.L."/>
            <person name="Drake C.E."/>
            <person name="Hollomon J.M."/>
            <person name="Nadeau L.J."/>
            <person name="Nunn H.S."/>
            <person name="Stevenson B.S."/>
            <person name="Bojanowski C.L."/>
            <person name="Crookes-Goodson W.J."/>
        </authorList>
    </citation>
    <scope>NUCLEOTIDE SEQUENCE [LARGE SCALE GENOMIC DNA]</scope>
    <source>
        <strain evidence="6 7">D216</strain>
    </source>
</reference>
<dbReference type="PANTHER" id="PTHR10039">
    <property type="entry name" value="AMELOGENIN"/>
    <property type="match status" value="1"/>
</dbReference>